<dbReference type="InterPro" id="IPR011805">
    <property type="entry name" value="RNase_R"/>
</dbReference>
<dbReference type="PANTHER" id="PTHR23355">
    <property type="entry name" value="RIBONUCLEASE"/>
    <property type="match status" value="1"/>
</dbReference>
<reference evidence="9 10" key="1">
    <citation type="journal article" date="2011" name="PLoS ONE">
        <title>Core proteome of the minimal cell: comparative proteomics of three mollicute species.</title>
        <authorList>
            <person name="Fisunov G.Y."/>
            <person name="Alexeev D.G."/>
            <person name="Bazaleev N.A."/>
            <person name="Ladygina V.G."/>
            <person name="Galyamina M.A."/>
            <person name="Kondratov I.G."/>
            <person name="Zhukova N.A."/>
            <person name="Serebryakova M.V."/>
            <person name="Demina I.A."/>
            <person name="Govorun V.M."/>
        </authorList>
    </citation>
    <scope>NUCLEOTIDE SEQUENCE [LARGE SCALE GENOMIC DNA]</scope>
    <source>
        <strain evidence="9 10">S6</strain>
    </source>
</reference>
<evidence type="ECO:0000256" key="3">
    <source>
        <dbReference type="ARBA" id="ARBA00022722"/>
    </source>
</evidence>
<dbReference type="GO" id="GO:0005829">
    <property type="term" value="C:cytosol"/>
    <property type="evidence" value="ECO:0007669"/>
    <property type="project" value="TreeGrafter"/>
</dbReference>
<comment type="catalytic activity">
    <reaction evidence="1 7">
        <text>Exonucleolytic cleavage in the 3'- to 5'-direction to yield nucleoside 5'-phosphates.</text>
        <dbReference type="EC" id="3.1.13.1"/>
    </reaction>
</comment>
<dbReference type="RefSeq" id="WP_011884603.1">
    <property type="nucleotide sequence ID" value="NC_023030.2"/>
</dbReference>
<evidence type="ECO:0000256" key="2">
    <source>
        <dbReference type="ARBA" id="ARBA00022490"/>
    </source>
</evidence>
<dbReference type="HOGENOM" id="CLU_002333_7_3_14"/>
<proteinExistence type="inferred from homology"/>
<dbReference type="AlphaFoldDB" id="A0A0F6CKV3"/>
<sequence>MNNNNNRQKIINDILQIVRLEDKKPIPPGIIVKKLDNKYTKTAIYKEIDKMLANGELKKLANNKVVLGYQNSAPDLSKIMVGRLAIGTNGNGFIKLENEELSKYYVHNSNLNNALNNDLVEFAPLSVQNDWYKHDLTDACILKVLERARTRYVGTYEDTGDEYLVLPDDPKLIYKVVLDRHYLELKEHDRILFEIIEIKQGVIRAALVKKIGSKEDLGIDIDAIAYNHLIEPTFSQEIINEAKSLKYELDDHQKAIRKDLRDLSFVTIDPASALDLDDSIYLKKIDDDSYNLKVAIADVCHYVKFDGPMDRGARTKATSVYLANKVIPMLPEELSNDLCSLNPGVDKFVIVGDLMIDGTGKIMSHEFYPAIINSHKRFSYEEVNEYFSATNDLKDVDPSIRQMLDEARVLAKILRRMKIKRGYLQFDIDETSIELDDRFEPINIVKKPHGEAQEMIEDFMVAANEAVCLFASKYNLDFIYRVHSKPAVHKLNSFANWARALEFEIFGDLNSIKSTDIQKWLTNNADHKQIKLINKLLLRSMNKAYYSVENTRHFSLASKHYTHFTSPIRRYADNIVHRILWMFIFDPQAYTDLQRNELKSHLVEWCDLINKQELVAVDCERDVNAFLYVKYMSNFLGNWYHNVTINAITNFGMFVELDNGIEGLVRLNNINGDYYRYDPNTDSLIGRNNHKKYQIGDTVDVKLLSADKRLKRIDFAIHEDNKCK</sequence>
<keyword evidence="3 7" id="KW-0540">Nuclease</keyword>
<name>A0A0F6CKV3_MYCGL</name>
<dbReference type="Pfam" id="PF00773">
    <property type="entry name" value="RNB"/>
    <property type="match status" value="1"/>
</dbReference>
<keyword evidence="5 7" id="KW-0269">Exonuclease</keyword>
<dbReference type="InterPro" id="IPR050180">
    <property type="entry name" value="RNR_Ribonuclease"/>
</dbReference>
<dbReference type="Proteomes" id="UP000018735">
    <property type="component" value="Chromosome"/>
</dbReference>
<dbReference type="SMART" id="SM00955">
    <property type="entry name" value="RNB"/>
    <property type="match status" value="1"/>
</dbReference>
<dbReference type="SUPFAM" id="SSF50249">
    <property type="entry name" value="Nucleic acid-binding proteins"/>
    <property type="match status" value="4"/>
</dbReference>
<comment type="similarity">
    <text evidence="7">Belongs to the RNR ribonuclease family. RNase R subfamily.</text>
</comment>
<comment type="function">
    <text evidence="7">3'-5' exoribonuclease that releases 5'-nucleoside monophosphates and is involved in maturation of structured RNAs.</text>
</comment>
<evidence type="ECO:0000259" key="8">
    <source>
        <dbReference type="PROSITE" id="PS50126"/>
    </source>
</evidence>
<dbReference type="NCBIfam" id="TIGR00358">
    <property type="entry name" value="3_prime_RNase"/>
    <property type="match status" value="1"/>
</dbReference>
<dbReference type="GO" id="GO:0003723">
    <property type="term" value="F:RNA binding"/>
    <property type="evidence" value="ECO:0007669"/>
    <property type="project" value="UniProtKB-UniRule"/>
</dbReference>
<dbReference type="InterPro" id="IPR003029">
    <property type="entry name" value="S1_domain"/>
</dbReference>
<dbReference type="EMBL" id="CP006916">
    <property type="protein sequence ID" value="AHB99725.1"/>
    <property type="molecule type" value="Genomic_DNA"/>
</dbReference>
<dbReference type="CDD" id="cd04471">
    <property type="entry name" value="S1_RNase_R"/>
    <property type="match status" value="1"/>
</dbReference>
<dbReference type="PROSITE" id="PS01175">
    <property type="entry name" value="RIBONUCLEASE_II"/>
    <property type="match status" value="1"/>
</dbReference>
<evidence type="ECO:0000256" key="5">
    <source>
        <dbReference type="ARBA" id="ARBA00022839"/>
    </source>
</evidence>
<comment type="subcellular location">
    <subcellularLocation>
        <location evidence="7">Cytoplasm</location>
    </subcellularLocation>
</comment>
<dbReference type="GO" id="GO:0006402">
    <property type="term" value="P:mRNA catabolic process"/>
    <property type="evidence" value="ECO:0007669"/>
    <property type="project" value="TreeGrafter"/>
</dbReference>
<protein>
    <recommendedName>
        <fullName evidence="7">Ribonuclease R</fullName>
        <shortName evidence="7">RNase R</shortName>
        <ecNumber evidence="7">3.1.13.1</ecNumber>
    </recommendedName>
</protein>
<dbReference type="PROSITE" id="PS50126">
    <property type="entry name" value="S1"/>
    <property type="match status" value="1"/>
</dbReference>
<dbReference type="Pfam" id="PF00575">
    <property type="entry name" value="S1"/>
    <property type="match status" value="1"/>
</dbReference>
<dbReference type="KEGG" id="mgz:GCW_02625"/>
<dbReference type="NCBIfam" id="TIGR02063">
    <property type="entry name" value="RNase_R"/>
    <property type="match status" value="1"/>
</dbReference>
<organism evidence="9 10">
    <name type="scientific">Mycoplasmoides gallisepticum S6</name>
    <dbReference type="NCBI Taxonomy" id="1006581"/>
    <lineage>
        <taxon>Bacteria</taxon>
        <taxon>Bacillati</taxon>
        <taxon>Mycoplasmatota</taxon>
        <taxon>Mycoplasmoidales</taxon>
        <taxon>Mycoplasmoidaceae</taxon>
        <taxon>Mycoplasmoides</taxon>
    </lineage>
</organism>
<dbReference type="InterPro" id="IPR004476">
    <property type="entry name" value="RNase_II/RNase_R"/>
</dbReference>
<feature type="domain" description="S1 motif" evidence="8">
    <location>
        <begin position="637"/>
        <end position="718"/>
    </location>
</feature>
<dbReference type="InterPro" id="IPR012340">
    <property type="entry name" value="NA-bd_OB-fold"/>
</dbReference>
<dbReference type="GO" id="GO:0008859">
    <property type="term" value="F:exoribonuclease II activity"/>
    <property type="evidence" value="ECO:0007669"/>
    <property type="project" value="UniProtKB-UniRule"/>
</dbReference>
<dbReference type="SMART" id="SM00316">
    <property type="entry name" value="S1"/>
    <property type="match status" value="1"/>
</dbReference>
<dbReference type="EC" id="3.1.13.1" evidence="7"/>
<keyword evidence="4 7" id="KW-0378">Hydrolase</keyword>
<dbReference type="eggNOG" id="COG0557">
    <property type="taxonomic scope" value="Bacteria"/>
</dbReference>
<evidence type="ECO:0000256" key="6">
    <source>
        <dbReference type="ARBA" id="ARBA00022884"/>
    </source>
</evidence>
<gene>
    <name evidence="7 9" type="primary">rnr</name>
    <name evidence="9" type="ORF">GCW_02625</name>
</gene>
<evidence type="ECO:0000256" key="7">
    <source>
        <dbReference type="HAMAP-Rule" id="MF_01895"/>
    </source>
</evidence>
<evidence type="ECO:0000256" key="1">
    <source>
        <dbReference type="ARBA" id="ARBA00001849"/>
    </source>
</evidence>
<dbReference type="InterPro" id="IPR022966">
    <property type="entry name" value="RNase_II/R_CS"/>
</dbReference>
<dbReference type="HAMAP" id="MF_01895">
    <property type="entry name" value="RNase_R"/>
    <property type="match status" value="1"/>
</dbReference>
<accession>A0A0F6CKV3</accession>
<keyword evidence="2 7" id="KW-0963">Cytoplasm</keyword>
<evidence type="ECO:0000313" key="9">
    <source>
        <dbReference type="EMBL" id="AHB99725.1"/>
    </source>
</evidence>
<evidence type="ECO:0000256" key="4">
    <source>
        <dbReference type="ARBA" id="ARBA00022801"/>
    </source>
</evidence>
<dbReference type="Gene3D" id="2.40.50.140">
    <property type="entry name" value="Nucleic acid-binding proteins"/>
    <property type="match status" value="1"/>
</dbReference>
<dbReference type="InterPro" id="IPR001900">
    <property type="entry name" value="RNase_II/R"/>
</dbReference>
<evidence type="ECO:0000313" key="10">
    <source>
        <dbReference type="Proteomes" id="UP000018735"/>
    </source>
</evidence>
<keyword evidence="6 7" id="KW-0694">RNA-binding</keyword>
<dbReference type="PANTHER" id="PTHR23355:SF9">
    <property type="entry name" value="DIS3-LIKE EXONUCLEASE 2"/>
    <property type="match status" value="1"/>
</dbReference>